<dbReference type="RefSeq" id="WP_137733595.1">
    <property type="nucleotide sequence ID" value="NZ_BJCL01000007.1"/>
</dbReference>
<dbReference type="SUPFAM" id="SSF53850">
    <property type="entry name" value="Periplasmic binding protein-like II"/>
    <property type="match status" value="1"/>
</dbReference>
<feature type="region of interest" description="Disordered" evidence="2">
    <location>
        <begin position="107"/>
        <end position="126"/>
    </location>
</feature>
<dbReference type="InterPro" id="IPR001638">
    <property type="entry name" value="Solute-binding_3/MltF_N"/>
</dbReference>
<protein>
    <recommendedName>
        <fullName evidence="4">Solute-binding protein family 3/N-terminal domain-containing protein</fullName>
    </recommendedName>
</protein>
<comment type="caution">
    <text evidence="5">The sequence shown here is derived from an EMBL/GenBank/DDBJ whole genome shotgun (WGS) entry which is preliminary data.</text>
</comment>
<accession>A0A480AVN9</accession>
<sequence length="311" mass="32523">MARRTSRALAWVAALAGGAALAQPAPLAVCVAADNPPLSHLVAGQPRGLDVRIAQAAADALGRPLKLVPFETSYEKESTLTHEVAALLAAGVCDAVSGFPLVTGEFGPPTRPSARTPDYPGAKRRRDRPYIPLQAMAPSRGYIGTALGVVLPAGAPPLASLNDLGSRKIGVVAGTLGGAVAMGWKFGTLRSRVVTLNQRENPLDELAAPPAGTAPRFDAVMAPLALFDGWRVQHPGVRLEAAVWRRPLGMNLGFVTLASDATVRPALDAVISRARDDGTLARWAAEEGVTWTPPELPDVGRGPSLLQLMND</sequence>
<keyword evidence="6" id="KW-1185">Reference proteome</keyword>
<evidence type="ECO:0000313" key="6">
    <source>
        <dbReference type="Proteomes" id="UP000301751"/>
    </source>
</evidence>
<dbReference type="SMART" id="SM00062">
    <property type="entry name" value="PBPb"/>
    <property type="match status" value="1"/>
</dbReference>
<dbReference type="Proteomes" id="UP000301751">
    <property type="component" value="Unassembled WGS sequence"/>
</dbReference>
<evidence type="ECO:0000259" key="4">
    <source>
        <dbReference type="SMART" id="SM00062"/>
    </source>
</evidence>
<feature type="chain" id="PRO_5019776862" description="Solute-binding protein family 3/N-terminal domain-containing protein" evidence="3">
    <location>
        <begin position="23"/>
        <end position="311"/>
    </location>
</feature>
<proteinExistence type="predicted"/>
<evidence type="ECO:0000256" key="2">
    <source>
        <dbReference type="SAM" id="MobiDB-lite"/>
    </source>
</evidence>
<evidence type="ECO:0000256" key="3">
    <source>
        <dbReference type="SAM" id="SignalP"/>
    </source>
</evidence>
<feature type="domain" description="Solute-binding protein family 3/N-terminal" evidence="4">
    <location>
        <begin position="26"/>
        <end position="287"/>
    </location>
</feature>
<feature type="signal peptide" evidence="3">
    <location>
        <begin position="1"/>
        <end position="22"/>
    </location>
</feature>
<dbReference type="PANTHER" id="PTHR35936:SF17">
    <property type="entry name" value="ARGININE-BINDING EXTRACELLULAR PROTEIN ARTP"/>
    <property type="match status" value="1"/>
</dbReference>
<organism evidence="5 6">
    <name type="scientific">Pseudaquabacterium pictum</name>
    <dbReference type="NCBI Taxonomy" id="2315236"/>
    <lineage>
        <taxon>Bacteria</taxon>
        <taxon>Pseudomonadati</taxon>
        <taxon>Pseudomonadota</taxon>
        <taxon>Betaproteobacteria</taxon>
        <taxon>Burkholderiales</taxon>
        <taxon>Sphaerotilaceae</taxon>
        <taxon>Pseudaquabacterium</taxon>
    </lineage>
</organism>
<reference evidence="6" key="1">
    <citation type="submission" date="2019-03" db="EMBL/GenBank/DDBJ databases">
        <title>Aquabacterium pictum sp.nov., the first bacteriochlorophyll a-containing freshwater bacterium in the genus Aquabacterium of the class Betaproteobacteria.</title>
        <authorList>
            <person name="Hirose S."/>
            <person name="Tank M."/>
            <person name="Hara E."/>
            <person name="Tamaki H."/>
            <person name="Takaichi S."/>
            <person name="Haruta S."/>
            <person name="Hanada S."/>
        </authorList>
    </citation>
    <scope>NUCLEOTIDE SEQUENCE [LARGE SCALE GENOMIC DNA]</scope>
    <source>
        <strain evidence="6">W35</strain>
    </source>
</reference>
<dbReference type="OrthoDB" id="8890310at2"/>
<dbReference type="PANTHER" id="PTHR35936">
    <property type="entry name" value="MEMBRANE-BOUND LYTIC MUREIN TRANSGLYCOSYLASE F"/>
    <property type="match status" value="1"/>
</dbReference>
<evidence type="ECO:0000313" key="5">
    <source>
        <dbReference type="EMBL" id="GCL63855.1"/>
    </source>
</evidence>
<name>A0A480AVN9_9BURK</name>
<keyword evidence="1 3" id="KW-0732">Signal</keyword>
<dbReference type="EMBL" id="BJCL01000007">
    <property type="protein sequence ID" value="GCL63855.1"/>
    <property type="molecule type" value="Genomic_DNA"/>
</dbReference>
<evidence type="ECO:0000256" key="1">
    <source>
        <dbReference type="ARBA" id="ARBA00022729"/>
    </source>
</evidence>
<dbReference type="Gene3D" id="3.40.190.10">
    <property type="entry name" value="Periplasmic binding protein-like II"/>
    <property type="match status" value="3"/>
</dbReference>
<dbReference type="AlphaFoldDB" id="A0A480AVN9"/>
<gene>
    <name evidence="5" type="ORF">AQPW35_29360</name>
</gene>